<evidence type="ECO:0000259" key="1">
    <source>
        <dbReference type="PROSITE" id="PS00028"/>
    </source>
</evidence>
<gene>
    <name evidence="2" type="ORF">Q9L58_010628</name>
</gene>
<dbReference type="InterPro" id="IPR013087">
    <property type="entry name" value="Znf_C2H2_type"/>
</dbReference>
<dbReference type="Proteomes" id="UP001447188">
    <property type="component" value="Unassembled WGS sequence"/>
</dbReference>
<sequence length="420" mass="47375">MPHQSSITFDEKVYALSKIVHKVKFRNNRSEKYTSSQLIHLRLFDDIALLMITEPGSDVAAVAFEQRTTEIIFYFAKNRPATTEELTYIRNLAILAQNSDTTNWKTTNRIDSIFNEVVRFCGPKILTRFSKILRVLTKLPPDALSFQDDTNGDLDRHLQKELGVWYDTPAGPAVLVDKFFSHLCGMAPKKPKVPNVAGLGQIIRVAHATGSFKCVEMVDGKEIVEHTVYPNEDLATQMRLLGNYFGAVKRIVRNVDSIKNRKPTEIRMQELVPAKLFQCRMPTDYLTIANNYATERNIPTISYDTLKNAYPDSTFLSPDDAHRSQSVTFTVHAECTVAMFMASLSRPWEFVKIGSSKGSCWLCERYLELDTKLKFHVSNEHGKLQPGWSIPPGGDAVVNAQVAELIGDELEEIVLRAVGN</sequence>
<dbReference type="Pfam" id="PF14441">
    <property type="entry name" value="OTT_1508_deam"/>
    <property type="match status" value="1"/>
</dbReference>
<organism evidence="2 3">
    <name type="scientific">Discina gigas</name>
    <dbReference type="NCBI Taxonomy" id="1032678"/>
    <lineage>
        <taxon>Eukaryota</taxon>
        <taxon>Fungi</taxon>
        <taxon>Dikarya</taxon>
        <taxon>Ascomycota</taxon>
        <taxon>Pezizomycotina</taxon>
        <taxon>Pezizomycetes</taxon>
        <taxon>Pezizales</taxon>
        <taxon>Discinaceae</taxon>
        <taxon>Discina</taxon>
    </lineage>
</organism>
<feature type="domain" description="C2H2-type" evidence="1">
    <location>
        <begin position="360"/>
        <end position="381"/>
    </location>
</feature>
<comment type="caution">
    <text evidence="2">The sequence shown here is derived from an EMBL/GenBank/DDBJ whole genome shotgun (WGS) entry which is preliminary data.</text>
</comment>
<keyword evidence="3" id="KW-1185">Reference proteome</keyword>
<reference evidence="2 3" key="1">
    <citation type="submission" date="2024-02" db="EMBL/GenBank/DDBJ databases">
        <title>Discinaceae phylogenomics.</title>
        <authorList>
            <person name="Dirks A.C."/>
            <person name="James T.Y."/>
        </authorList>
    </citation>
    <scope>NUCLEOTIDE SEQUENCE [LARGE SCALE GENOMIC DNA]</scope>
    <source>
        <strain evidence="2 3">ACD0624</strain>
    </source>
</reference>
<evidence type="ECO:0000313" key="2">
    <source>
        <dbReference type="EMBL" id="KAL0630525.1"/>
    </source>
</evidence>
<dbReference type="EMBL" id="JBBBZM010000550">
    <property type="protein sequence ID" value="KAL0630525.1"/>
    <property type="molecule type" value="Genomic_DNA"/>
</dbReference>
<dbReference type="PROSITE" id="PS00028">
    <property type="entry name" value="ZINC_FINGER_C2H2_1"/>
    <property type="match status" value="1"/>
</dbReference>
<name>A0ABR3G3L1_9PEZI</name>
<accession>A0ABR3G3L1</accession>
<protein>
    <recommendedName>
        <fullName evidence="1">C2H2-type domain-containing protein</fullName>
    </recommendedName>
</protein>
<proteinExistence type="predicted"/>
<evidence type="ECO:0000313" key="3">
    <source>
        <dbReference type="Proteomes" id="UP001447188"/>
    </source>
</evidence>
<dbReference type="InterPro" id="IPR027796">
    <property type="entry name" value="OTT_1508_deam-like"/>
</dbReference>